<dbReference type="InterPro" id="IPR010921">
    <property type="entry name" value="Trp_repressor/repl_initiator"/>
</dbReference>
<evidence type="ECO:0008006" key="3">
    <source>
        <dbReference type="Google" id="ProtNLM"/>
    </source>
</evidence>
<dbReference type="PANTHER" id="PTHR33795">
    <property type="entry name" value="INSERTION ELEMENT IS150 PROTEIN INSJ"/>
    <property type="match status" value="1"/>
</dbReference>
<dbReference type="InterPro" id="IPR052057">
    <property type="entry name" value="IS150/IS1296_orfA-like"/>
</dbReference>
<dbReference type="PANTHER" id="PTHR33795:SF1">
    <property type="entry name" value="INSERTION ELEMENT IS150 PROTEIN INSJ"/>
    <property type="match status" value="1"/>
</dbReference>
<reference evidence="1 2" key="1">
    <citation type="submission" date="2013-06" db="EMBL/GenBank/DDBJ databases">
        <authorList>
            <person name="Weinstock G."/>
            <person name="Sodergren E."/>
            <person name="Lobos E.A."/>
            <person name="Fulton L."/>
            <person name="Fulton R."/>
            <person name="Courtney L."/>
            <person name="Fronick C."/>
            <person name="O'Laughlin M."/>
            <person name="Godfrey J."/>
            <person name="Wilson R.M."/>
            <person name="Miner T."/>
            <person name="Farmer C."/>
            <person name="Delehaunty K."/>
            <person name="Cordes M."/>
            <person name="Minx P."/>
            <person name="Tomlinson C."/>
            <person name="Chen J."/>
            <person name="Wollam A."/>
            <person name="Pepin K.H."/>
            <person name="Bhonagiri V."/>
            <person name="Zhang X."/>
            <person name="Warren W."/>
            <person name="Mitreva M."/>
            <person name="Mardis E.R."/>
            <person name="Wilson R.K."/>
        </authorList>
    </citation>
    <scope>NUCLEOTIDE SEQUENCE [LARGE SCALE GENOMIC DNA]</scope>
    <source>
        <strain evidence="1 2">W1703</strain>
    </source>
</reference>
<gene>
    <name evidence="1" type="ORF">HMPREF1557_01819</name>
</gene>
<dbReference type="Proteomes" id="UP000016617">
    <property type="component" value="Unassembled WGS sequence"/>
</dbReference>
<comment type="caution">
    <text evidence="1">The sequence shown here is derived from an EMBL/GenBank/DDBJ whole genome shotgun (WGS) entry which is preliminary data.</text>
</comment>
<sequence>MDKESNDWGAFLMKLSYEDKVQIYTLRQSGQSIRQLSQQYQVNPSIIEYLVRLIDCHGFDALTKGQKSNYSLEQKQEMINQVLVDGRSQGEVAVEYALPSRSLLTHWIAQYKKRVYYS</sequence>
<evidence type="ECO:0000313" key="2">
    <source>
        <dbReference type="Proteomes" id="UP000016617"/>
    </source>
</evidence>
<dbReference type="AlphaFoldDB" id="U2J2D4"/>
<protein>
    <recommendedName>
        <fullName evidence="3">Transposase</fullName>
    </recommendedName>
</protein>
<dbReference type="GO" id="GO:0043565">
    <property type="term" value="F:sequence-specific DNA binding"/>
    <property type="evidence" value="ECO:0007669"/>
    <property type="project" value="InterPro"/>
</dbReference>
<evidence type="ECO:0000313" key="1">
    <source>
        <dbReference type="EMBL" id="ERJ74207.1"/>
    </source>
</evidence>
<dbReference type="HOGENOM" id="CLU_027402_27_2_9"/>
<name>U2J2D4_9STRE</name>
<accession>U2J2D4</accession>
<proteinExistence type="predicted"/>
<organism evidence="1 2">
    <name type="scientific">Streptococcus sobrinus W1703</name>
    <dbReference type="NCBI Taxonomy" id="1227275"/>
    <lineage>
        <taxon>Bacteria</taxon>
        <taxon>Bacillati</taxon>
        <taxon>Bacillota</taxon>
        <taxon>Bacilli</taxon>
        <taxon>Lactobacillales</taxon>
        <taxon>Streptococcaceae</taxon>
        <taxon>Streptococcus</taxon>
    </lineage>
</organism>
<dbReference type="SUPFAM" id="SSF48295">
    <property type="entry name" value="TrpR-like"/>
    <property type="match status" value="1"/>
</dbReference>
<dbReference type="EMBL" id="AWVA01000108">
    <property type="protein sequence ID" value="ERJ74207.1"/>
    <property type="molecule type" value="Genomic_DNA"/>
</dbReference>